<dbReference type="InterPro" id="IPR001045">
    <property type="entry name" value="Spermi_synthase"/>
</dbReference>
<evidence type="ECO:0000256" key="1">
    <source>
        <dbReference type="ARBA" id="ARBA00005123"/>
    </source>
</evidence>
<dbReference type="Gene3D" id="2.30.140.10">
    <property type="entry name" value="Spermidine synthase, tetramerisation domain"/>
    <property type="match status" value="1"/>
</dbReference>
<dbReference type="PROSITE" id="PS01330">
    <property type="entry name" value="PABS_1"/>
    <property type="match status" value="1"/>
</dbReference>
<evidence type="ECO:0000256" key="3">
    <source>
        <dbReference type="ARBA" id="ARBA00049307"/>
    </source>
</evidence>
<dbReference type="EMBL" id="BKCJ010010831">
    <property type="protein sequence ID" value="GEU93339.1"/>
    <property type="molecule type" value="Genomic_DNA"/>
</dbReference>
<reference evidence="5" key="1">
    <citation type="journal article" date="2019" name="Sci. Rep.">
        <title>Draft genome of Tanacetum cinerariifolium, the natural source of mosquito coil.</title>
        <authorList>
            <person name="Yamashiro T."/>
            <person name="Shiraishi A."/>
            <person name="Satake H."/>
            <person name="Nakayama K."/>
        </authorList>
    </citation>
    <scope>NUCLEOTIDE SEQUENCE</scope>
</reference>
<dbReference type="GO" id="GO:0008295">
    <property type="term" value="P:spermidine biosynthetic process"/>
    <property type="evidence" value="ECO:0007669"/>
    <property type="project" value="TreeGrafter"/>
</dbReference>
<dbReference type="PANTHER" id="PTHR11558">
    <property type="entry name" value="SPERMIDINE/SPERMINE SYNTHASE"/>
    <property type="match status" value="1"/>
</dbReference>
<gene>
    <name evidence="5" type="ORF">Tci_065317</name>
</gene>
<comment type="catalytic activity">
    <reaction evidence="3">
        <text>S-adenosyl 3-(methylsulfanyl)propylamine + putrescine = S-methyl-5'-thioadenosine + spermidine + H(+)</text>
        <dbReference type="Rhea" id="RHEA:12721"/>
        <dbReference type="ChEBI" id="CHEBI:15378"/>
        <dbReference type="ChEBI" id="CHEBI:17509"/>
        <dbReference type="ChEBI" id="CHEBI:57443"/>
        <dbReference type="ChEBI" id="CHEBI:57834"/>
        <dbReference type="ChEBI" id="CHEBI:326268"/>
        <dbReference type="EC" id="2.5.1.16"/>
    </reaction>
</comment>
<comment type="pathway">
    <text evidence="1">Amine and polyamine biosynthesis; spermidine biosynthesis; spermidine from putrescine: step 1/1.</text>
</comment>
<evidence type="ECO:0000256" key="4">
    <source>
        <dbReference type="SAM" id="Phobius"/>
    </source>
</evidence>
<dbReference type="GO" id="GO:0005829">
    <property type="term" value="C:cytosol"/>
    <property type="evidence" value="ECO:0007669"/>
    <property type="project" value="TreeGrafter"/>
</dbReference>
<keyword evidence="4" id="KW-1133">Transmembrane helix</keyword>
<feature type="transmembrane region" description="Helical" evidence="4">
    <location>
        <begin position="12"/>
        <end position="35"/>
    </location>
</feature>
<proteinExistence type="predicted"/>
<dbReference type="GO" id="GO:0004766">
    <property type="term" value="F:spermidine synthase activity"/>
    <property type="evidence" value="ECO:0007669"/>
    <property type="project" value="UniProtKB-EC"/>
</dbReference>
<accession>A0A6L2P6Y6</accession>
<keyword evidence="4" id="KW-0472">Membrane</keyword>
<sequence length="179" mass="19819">MKPSQRPGRRPSVISSLAMISLGKIFYEAVIIGILKNEMLMERGNTKSYARDLIFFICPYAGEAHSLKVEKVLFEGKSNYQNVMVFQVLVIGGGDGGVLREVARHSSVEHIDILSSDAEELSIGHVEIDRPVKDLQDQVHDSNTSIHVLVHSLGQQADACKLHWNSTSILSCKNGYVIE</sequence>
<dbReference type="InterPro" id="IPR037163">
    <property type="entry name" value="Spermidine_synt_N_sf"/>
</dbReference>
<name>A0A6L2P6Y6_TANCI</name>
<protein>
    <recommendedName>
        <fullName evidence="2">spermidine synthase</fullName>
        <ecNumber evidence="2">2.5.1.16</ecNumber>
    </recommendedName>
</protein>
<dbReference type="InterPro" id="IPR029063">
    <property type="entry name" value="SAM-dependent_MTases_sf"/>
</dbReference>
<evidence type="ECO:0000313" key="5">
    <source>
        <dbReference type="EMBL" id="GEU93339.1"/>
    </source>
</evidence>
<keyword evidence="4" id="KW-0812">Transmembrane</keyword>
<dbReference type="Pfam" id="PF01564">
    <property type="entry name" value="Spermine_synth"/>
    <property type="match status" value="1"/>
</dbReference>
<dbReference type="PANTHER" id="PTHR11558:SF11">
    <property type="entry name" value="SPERMIDINE SYNTHASE"/>
    <property type="match status" value="1"/>
</dbReference>
<dbReference type="SUPFAM" id="SSF53335">
    <property type="entry name" value="S-adenosyl-L-methionine-dependent methyltransferases"/>
    <property type="match status" value="1"/>
</dbReference>
<dbReference type="AlphaFoldDB" id="A0A6L2P6Y6"/>
<organism evidence="5">
    <name type="scientific">Tanacetum cinerariifolium</name>
    <name type="common">Dalmatian daisy</name>
    <name type="synonym">Chrysanthemum cinerariifolium</name>
    <dbReference type="NCBI Taxonomy" id="118510"/>
    <lineage>
        <taxon>Eukaryota</taxon>
        <taxon>Viridiplantae</taxon>
        <taxon>Streptophyta</taxon>
        <taxon>Embryophyta</taxon>
        <taxon>Tracheophyta</taxon>
        <taxon>Spermatophyta</taxon>
        <taxon>Magnoliopsida</taxon>
        <taxon>eudicotyledons</taxon>
        <taxon>Gunneridae</taxon>
        <taxon>Pentapetalae</taxon>
        <taxon>asterids</taxon>
        <taxon>campanulids</taxon>
        <taxon>Asterales</taxon>
        <taxon>Asteraceae</taxon>
        <taxon>Asteroideae</taxon>
        <taxon>Anthemideae</taxon>
        <taxon>Anthemidinae</taxon>
        <taxon>Tanacetum</taxon>
    </lineage>
</organism>
<comment type="caution">
    <text evidence="5">The sequence shown here is derived from an EMBL/GenBank/DDBJ whole genome shotgun (WGS) entry which is preliminary data.</text>
</comment>
<dbReference type="InterPro" id="IPR030373">
    <property type="entry name" value="PABS_CS"/>
</dbReference>
<evidence type="ECO:0000256" key="2">
    <source>
        <dbReference type="ARBA" id="ARBA00012455"/>
    </source>
</evidence>
<dbReference type="EC" id="2.5.1.16" evidence="2"/>